<dbReference type="InterPro" id="IPR005616">
    <property type="entry name" value="CcmH/CycL/Ccl2/NrfF_N"/>
</dbReference>
<sequence>MSWPRRSRRCCGVAPVRPNDNGRASGFGPRASRRLCVILVITVLLLAAGPATAKDLDARAAAIAARLRCPVCQNESVADSPAELAAQMRMLIREKLAAGETDKQIVDYFVSKYGEWILLEPPRRGLLWIVWLAPAVALLAGGYIARSYLRRAVRSSNKLEQ</sequence>
<evidence type="ECO:0000256" key="6">
    <source>
        <dbReference type="ARBA" id="ARBA00023004"/>
    </source>
</evidence>
<evidence type="ECO:0000256" key="7">
    <source>
        <dbReference type="RuleBase" id="RU364112"/>
    </source>
</evidence>
<gene>
    <name evidence="9" type="ORF">E6H05_06625</name>
</gene>
<feature type="transmembrane region" description="Helical" evidence="7">
    <location>
        <begin position="125"/>
        <end position="145"/>
    </location>
</feature>
<dbReference type="PANTHER" id="PTHR47870:SF1">
    <property type="entry name" value="CYTOCHROME C-TYPE BIOGENESIS PROTEIN CCMH"/>
    <property type="match status" value="1"/>
</dbReference>
<dbReference type="EMBL" id="VBAP01000044">
    <property type="protein sequence ID" value="TMI75293.1"/>
    <property type="molecule type" value="Genomic_DNA"/>
</dbReference>
<dbReference type="Pfam" id="PF03918">
    <property type="entry name" value="CcmH"/>
    <property type="match status" value="1"/>
</dbReference>
<keyword evidence="6 7" id="KW-0408">Iron</keyword>
<dbReference type="PANTHER" id="PTHR47870">
    <property type="entry name" value="CYTOCHROME C-TYPE BIOGENESIS PROTEIN CCMH"/>
    <property type="match status" value="1"/>
</dbReference>
<keyword evidence="7" id="KW-1133">Transmembrane helix</keyword>
<reference evidence="9 10" key="1">
    <citation type="journal article" date="2019" name="Nat. Microbiol.">
        <title>Mediterranean grassland soil C-N compound turnover is dependent on rainfall and depth, and is mediated by genomically divergent microorganisms.</title>
        <authorList>
            <person name="Diamond S."/>
            <person name="Andeer P.F."/>
            <person name="Li Z."/>
            <person name="Crits-Christoph A."/>
            <person name="Burstein D."/>
            <person name="Anantharaman K."/>
            <person name="Lane K.R."/>
            <person name="Thomas B.C."/>
            <person name="Pan C."/>
            <person name="Northen T.R."/>
            <person name="Banfield J.F."/>
        </authorList>
    </citation>
    <scope>NUCLEOTIDE SEQUENCE [LARGE SCALE GENOMIC DNA]</scope>
    <source>
        <strain evidence="9">NP_8</strain>
    </source>
</reference>
<evidence type="ECO:0000256" key="5">
    <source>
        <dbReference type="ARBA" id="ARBA00022748"/>
    </source>
</evidence>
<comment type="function">
    <text evidence="7">Possible subunit of a heme lyase.</text>
</comment>
<evidence type="ECO:0000256" key="1">
    <source>
        <dbReference type="ARBA" id="ARBA00010342"/>
    </source>
</evidence>
<evidence type="ECO:0000256" key="2">
    <source>
        <dbReference type="ARBA" id="ARBA00022617"/>
    </source>
</evidence>
<dbReference type="Gene3D" id="1.10.8.640">
    <property type="entry name" value="Cytochrome C biogenesis protein"/>
    <property type="match status" value="1"/>
</dbReference>
<evidence type="ECO:0000313" key="9">
    <source>
        <dbReference type="EMBL" id="TMI75293.1"/>
    </source>
</evidence>
<comment type="similarity">
    <text evidence="1 7">Belongs to the CcmH/CycL/Ccl2/NrfF family.</text>
</comment>
<dbReference type="GO" id="GO:0046872">
    <property type="term" value="F:metal ion binding"/>
    <property type="evidence" value="ECO:0007669"/>
    <property type="project" value="UniProtKB-KW"/>
</dbReference>
<dbReference type="AlphaFoldDB" id="A0A537IVH5"/>
<dbReference type="InterPro" id="IPR038297">
    <property type="entry name" value="CcmH/CycL/NrfF/Ccl2_sf"/>
</dbReference>
<feature type="domain" description="CcmH/CycL/Ccl2/NrfF N-terminal" evidence="8">
    <location>
        <begin position="52"/>
        <end position="157"/>
    </location>
</feature>
<dbReference type="CDD" id="cd16378">
    <property type="entry name" value="CcmH_N"/>
    <property type="match status" value="1"/>
</dbReference>
<accession>A0A537IVH5</accession>
<name>A0A537IVH5_9BACT</name>
<keyword evidence="5" id="KW-0201">Cytochrome c-type biogenesis</keyword>
<keyword evidence="2 7" id="KW-0349">Heme</keyword>
<keyword evidence="7" id="KW-0812">Transmembrane</keyword>
<organism evidence="9 10">
    <name type="scientific">Candidatus Segetimicrobium genomatis</name>
    <dbReference type="NCBI Taxonomy" id="2569760"/>
    <lineage>
        <taxon>Bacteria</taxon>
        <taxon>Bacillati</taxon>
        <taxon>Candidatus Sysuimicrobiota</taxon>
        <taxon>Candidatus Sysuimicrobiia</taxon>
        <taxon>Candidatus Sysuimicrobiales</taxon>
        <taxon>Candidatus Segetimicrobiaceae</taxon>
        <taxon>Candidatus Segetimicrobium</taxon>
    </lineage>
</organism>
<dbReference type="GO" id="GO:0017004">
    <property type="term" value="P:cytochrome complex assembly"/>
    <property type="evidence" value="ECO:0007669"/>
    <property type="project" value="UniProtKB-KW"/>
</dbReference>
<keyword evidence="4 7" id="KW-0732">Signal</keyword>
<protein>
    <recommendedName>
        <fullName evidence="7">Cytochrome c-type biogenesis protein</fullName>
    </recommendedName>
</protein>
<dbReference type="GO" id="GO:0005886">
    <property type="term" value="C:plasma membrane"/>
    <property type="evidence" value="ECO:0007669"/>
    <property type="project" value="TreeGrafter"/>
</dbReference>
<dbReference type="InterPro" id="IPR051263">
    <property type="entry name" value="C-type_cytochrome_biogenesis"/>
</dbReference>
<dbReference type="Proteomes" id="UP000318834">
    <property type="component" value="Unassembled WGS sequence"/>
</dbReference>
<evidence type="ECO:0000256" key="4">
    <source>
        <dbReference type="ARBA" id="ARBA00022729"/>
    </source>
</evidence>
<evidence type="ECO:0000313" key="10">
    <source>
        <dbReference type="Proteomes" id="UP000318834"/>
    </source>
</evidence>
<evidence type="ECO:0000256" key="3">
    <source>
        <dbReference type="ARBA" id="ARBA00022723"/>
    </source>
</evidence>
<evidence type="ECO:0000259" key="8">
    <source>
        <dbReference type="Pfam" id="PF03918"/>
    </source>
</evidence>
<keyword evidence="3 7" id="KW-0479">Metal-binding</keyword>
<proteinExistence type="inferred from homology"/>
<keyword evidence="7" id="KW-0472">Membrane</keyword>
<comment type="caution">
    <text evidence="9">The sequence shown here is derived from an EMBL/GenBank/DDBJ whole genome shotgun (WGS) entry which is preliminary data.</text>
</comment>